<proteinExistence type="predicted"/>
<keyword evidence="4" id="KW-1185">Reference proteome</keyword>
<name>A0A4V1GDM2_9BACT</name>
<protein>
    <submittedName>
        <fullName evidence="3">Uncharacterized protein</fullName>
    </submittedName>
</protein>
<evidence type="ECO:0000256" key="2">
    <source>
        <dbReference type="SAM" id="Phobius"/>
    </source>
</evidence>
<dbReference type="AlphaFoldDB" id="A0A4V1GDM2"/>
<evidence type="ECO:0000256" key="1">
    <source>
        <dbReference type="SAM" id="Coils"/>
    </source>
</evidence>
<feature type="transmembrane region" description="Helical" evidence="2">
    <location>
        <begin position="285"/>
        <end position="308"/>
    </location>
</feature>
<keyword evidence="2" id="KW-1133">Transmembrane helix</keyword>
<feature type="transmembrane region" description="Helical" evidence="2">
    <location>
        <begin position="320"/>
        <end position="340"/>
    </location>
</feature>
<dbReference type="Proteomes" id="UP000310639">
    <property type="component" value="Chromosome"/>
</dbReference>
<dbReference type="EMBL" id="CP040004">
    <property type="protein sequence ID" value="QCT42276.1"/>
    <property type="molecule type" value="Genomic_DNA"/>
</dbReference>
<evidence type="ECO:0000313" key="4">
    <source>
        <dbReference type="Proteomes" id="UP000310639"/>
    </source>
</evidence>
<gene>
    <name evidence="3" type="ORF">FBF37_02220</name>
</gene>
<keyword evidence="2" id="KW-0812">Transmembrane</keyword>
<keyword evidence="1" id="KW-0175">Coiled coil</keyword>
<dbReference type="KEGG" id="nft:FBF37_02220"/>
<accession>A0A4V1GDM2</accession>
<evidence type="ECO:0000313" key="3">
    <source>
        <dbReference type="EMBL" id="QCT42276.1"/>
    </source>
</evidence>
<reference evidence="3 4" key="1">
    <citation type="submission" date="2019-04" db="EMBL/GenBank/DDBJ databases">
        <title>Saccharibacteria TM7 genomes.</title>
        <authorList>
            <person name="Bor B."/>
            <person name="He X."/>
            <person name="Chen T."/>
            <person name="Dewhirst F.E."/>
        </authorList>
    </citation>
    <scope>NUCLEOTIDE SEQUENCE [LARGE SCALE GENOMIC DNA]</scope>
    <source>
        <strain evidence="3 4">BB001</strain>
    </source>
</reference>
<dbReference type="OrthoDB" id="9764709at2"/>
<dbReference type="RefSeq" id="WP_138079070.1">
    <property type="nucleotide sequence ID" value="NZ_CP040004.1"/>
</dbReference>
<sequence length="430" mass="48623">MSKWEDRIQNSATYTAAKKLLARFNEIDSDSMSLEAIDAINRAKLVIELLVDRLDNTDSRLLSISNLDNISSHLSNASSCFDNWQNTRDDMYLGISYMNGYIDNILSYIPSLTPTMDIKETRKAIAGLNRSVGQYKRVTTKEINNISVKGTAAEKTIDEKVTEAKNEFEALGVKIDELNKDLKDIKDSSNSISTEQQLSFTKSENIRNEAVNKFIEDQKRTIEETFSKKSDEADRITDDIDKKLNATEAKAEDSLARIDELLNMAGDKTLIHDYSSSAKEDKIAAYVWSVITTILLLIMLGFSCWVVYEIIHTKDASWQFLIARAFVMLFAGGIAGYTATQSSEHRKAQRANQRTAHQLKALKPYLLSIEGDVELRNEIIKTVAYRIFNNEENNQVKKSKKLFKSKEEAPIMSSQLIELLSDLAKKIPVK</sequence>
<keyword evidence="2" id="KW-0472">Membrane</keyword>
<organism evidence="3 4">
    <name type="scientific">Candidatus Nanosynbacter featherlites</name>
    <dbReference type="NCBI Taxonomy" id="2572088"/>
    <lineage>
        <taxon>Bacteria</taxon>
        <taxon>Candidatus Saccharimonadota</taxon>
        <taxon>Candidatus Saccharimonadia</taxon>
        <taxon>Candidatus Nanosynbacterales</taxon>
        <taxon>Candidatus Nanosynbacteraceae</taxon>
        <taxon>Candidatus Nanosynbacter</taxon>
    </lineage>
</organism>
<feature type="coiled-coil region" evidence="1">
    <location>
        <begin position="161"/>
        <end position="195"/>
    </location>
</feature>